<protein>
    <submittedName>
        <fullName evidence="1">Uncharacterized protein</fullName>
    </submittedName>
</protein>
<accession>A0A6H1WTI3</accession>
<dbReference type="Pfam" id="PF02635">
    <property type="entry name" value="DsrE"/>
    <property type="match status" value="1"/>
</dbReference>
<dbReference type="SUPFAM" id="SSF75169">
    <property type="entry name" value="DsrEFH-like"/>
    <property type="match status" value="1"/>
</dbReference>
<dbReference type="RefSeq" id="WP_168719831.1">
    <property type="nucleotide sequence ID" value="NZ_CP042909.1"/>
</dbReference>
<evidence type="ECO:0000313" key="2">
    <source>
        <dbReference type="Proteomes" id="UP000501253"/>
    </source>
</evidence>
<gene>
    <name evidence="1" type="ORF">FVE67_06560</name>
</gene>
<dbReference type="InterPro" id="IPR003787">
    <property type="entry name" value="Sulphur_relay_DsrE/F-like"/>
</dbReference>
<organism evidence="1 2">
    <name type="scientific">Thermosulfurimonas marina</name>
    <dbReference type="NCBI Taxonomy" id="2047767"/>
    <lineage>
        <taxon>Bacteria</taxon>
        <taxon>Pseudomonadati</taxon>
        <taxon>Thermodesulfobacteriota</taxon>
        <taxon>Thermodesulfobacteria</taxon>
        <taxon>Thermodesulfobacteriales</taxon>
        <taxon>Thermodesulfobacteriaceae</taxon>
        <taxon>Thermosulfurimonas</taxon>
    </lineage>
</organism>
<keyword evidence="2" id="KW-1185">Reference proteome</keyword>
<evidence type="ECO:0000313" key="1">
    <source>
        <dbReference type="EMBL" id="QJA06481.1"/>
    </source>
</evidence>
<dbReference type="EMBL" id="CP042909">
    <property type="protein sequence ID" value="QJA06481.1"/>
    <property type="molecule type" value="Genomic_DNA"/>
</dbReference>
<dbReference type="KEGG" id="tmai:FVE67_06560"/>
<dbReference type="Gene3D" id="3.40.1260.10">
    <property type="entry name" value="DsrEFH-like"/>
    <property type="match status" value="1"/>
</dbReference>
<reference evidence="1 2" key="1">
    <citation type="submission" date="2019-08" db="EMBL/GenBank/DDBJ databases">
        <title>Complete genome sequence of Thermosulfurimonas marina SU872T, an anaerobic thermophilic chemolithoautotrophic bacterium isolated from a shallow marine hydrothermal vent.</title>
        <authorList>
            <person name="Allioux M."/>
            <person name="Jebbar M."/>
            <person name="Slobodkina G."/>
            <person name="Slobodkin A."/>
            <person name="Moalic Y."/>
            <person name="Frolova A."/>
            <person name="Shao Z."/>
            <person name="Alain K."/>
        </authorList>
    </citation>
    <scope>NUCLEOTIDE SEQUENCE [LARGE SCALE GENOMIC DNA]</scope>
    <source>
        <strain evidence="1 2">SU872</strain>
    </source>
</reference>
<name>A0A6H1WTI3_9BACT</name>
<sequence length="98" mass="10536">MRKARLGTLIFVFLVIGLVGGALSSSAAQRGLLIVITTNDQETAWQAFRLANFALSQGDQVKVYLTGKGVEILKAGNEPVDLAQKIENFLRAGGRLYG</sequence>
<dbReference type="Proteomes" id="UP000501253">
    <property type="component" value="Chromosome"/>
</dbReference>
<dbReference type="InterPro" id="IPR027396">
    <property type="entry name" value="DsrEFH-like"/>
</dbReference>
<proteinExistence type="predicted"/>
<dbReference type="AlphaFoldDB" id="A0A6H1WTI3"/>